<comment type="caution">
    <text evidence="1">The sequence shown here is derived from an EMBL/GenBank/DDBJ whole genome shotgun (WGS) entry which is preliminary data.</text>
</comment>
<dbReference type="EMBL" id="LAZR01027698">
    <property type="protein sequence ID" value="KKL64911.1"/>
    <property type="molecule type" value="Genomic_DNA"/>
</dbReference>
<protein>
    <submittedName>
        <fullName evidence="1">Uncharacterized protein</fullName>
    </submittedName>
</protein>
<dbReference type="AlphaFoldDB" id="A0A0F9EF97"/>
<reference evidence="1" key="1">
    <citation type="journal article" date="2015" name="Nature">
        <title>Complex archaea that bridge the gap between prokaryotes and eukaryotes.</title>
        <authorList>
            <person name="Spang A."/>
            <person name="Saw J.H."/>
            <person name="Jorgensen S.L."/>
            <person name="Zaremba-Niedzwiedzka K."/>
            <person name="Martijn J."/>
            <person name="Lind A.E."/>
            <person name="van Eijk R."/>
            <person name="Schleper C."/>
            <person name="Guy L."/>
            <person name="Ettema T.J."/>
        </authorList>
    </citation>
    <scope>NUCLEOTIDE SEQUENCE</scope>
</reference>
<accession>A0A0F9EF97</accession>
<name>A0A0F9EF97_9ZZZZ</name>
<gene>
    <name evidence="1" type="ORF">LCGC14_2160230</name>
</gene>
<evidence type="ECO:0000313" key="1">
    <source>
        <dbReference type="EMBL" id="KKL64911.1"/>
    </source>
</evidence>
<sequence length="134" mass="15048">MKLVADNVGVDSGTIFISDIDFYKKQGEREASNEECSPDLIQTFDIEKGVYNIKWKMPNTWNGDVEGTGIVNITSGKLVVADPCYLISEERWSPLLDETDYFKKPMDGIVILDKHGGDGGFIVEIELIKQEDKK</sequence>
<organism evidence="1">
    <name type="scientific">marine sediment metagenome</name>
    <dbReference type="NCBI Taxonomy" id="412755"/>
    <lineage>
        <taxon>unclassified sequences</taxon>
        <taxon>metagenomes</taxon>
        <taxon>ecological metagenomes</taxon>
    </lineage>
</organism>
<proteinExistence type="predicted"/>